<dbReference type="Pfam" id="PF03788">
    <property type="entry name" value="LrgA"/>
    <property type="match status" value="1"/>
</dbReference>
<evidence type="ECO:0000256" key="5">
    <source>
        <dbReference type="ARBA" id="ARBA00023136"/>
    </source>
</evidence>
<organism evidence="7 8">
    <name type="scientific">Alloyangia pacifica</name>
    <dbReference type="NCBI Taxonomy" id="311180"/>
    <lineage>
        <taxon>Bacteria</taxon>
        <taxon>Pseudomonadati</taxon>
        <taxon>Pseudomonadota</taxon>
        <taxon>Alphaproteobacteria</taxon>
        <taxon>Rhodobacterales</taxon>
        <taxon>Roseobacteraceae</taxon>
        <taxon>Alloyangia</taxon>
    </lineage>
</organism>
<keyword evidence="3 6" id="KW-0812">Transmembrane</keyword>
<keyword evidence="5 6" id="KW-0472">Membrane</keyword>
<evidence type="ECO:0000256" key="6">
    <source>
        <dbReference type="SAM" id="Phobius"/>
    </source>
</evidence>
<dbReference type="Proteomes" id="UP000199392">
    <property type="component" value="Unassembled WGS sequence"/>
</dbReference>
<accession>A0A1I6U3Z9</accession>
<protein>
    <submittedName>
        <fullName evidence="7">Putative effector of murein hydrolase LrgA, UPF0299 family</fullName>
    </submittedName>
</protein>
<evidence type="ECO:0000313" key="7">
    <source>
        <dbReference type="EMBL" id="SFS96183.1"/>
    </source>
</evidence>
<reference evidence="8" key="1">
    <citation type="submission" date="2016-10" db="EMBL/GenBank/DDBJ databases">
        <authorList>
            <person name="Varghese N."/>
            <person name="Submissions S."/>
        </authorList>
    </citation>
    <scope>NUCLEOTIDE SEQUENCE [LARGE SCALE GENOMIC DNA]</scope>
    <source>
        <strain evidence="8">DSM 26894</strain>
    </source>
</reference>
<dbReference type="InterPro" id="IPR005538">
    <property type="entry name" value="LrgA/CidA"/>
</dbReference>
<gene>
    <name evidence="7" type="ORF">SAMN04488050_107134</name>
</gene>
<dbReference type="AlphaFoldDB" id="A0A1I6U3Z9"/>
<evidence type="ECO:0000256" key="1">
    <source>
        <dbReference type="ARBA" id="ARBA00004651"/>
    </source>
</evidence>
<comment type="subcellular location">
    <subcellularLocation>
        <location evidence="1">Cell membrane</location>
        <topology evidence="1">Multi-pass membrane protein</topology>
    </subcellularLocation>
</comment>
<keyword evidence="2" id="KW-1003">Cell membrane</keyword>
<evidence type="ECO:0000313" key="8">
    <source>
        <dbReference type="Proteomes" id="UP000199392"/>
    </source>
</evidence>
<name>A0A1I6U3Z9_9RHOB</name>
<dbReference type="EMBL" id="FOZW01000007">
    <property type="protein sequence ID" value="SFS96183.1"/>
    <property type="molecule type" value="Genomic_DNA"/>
</dbReference>
<dbReference type="OrthoDB" id="385012at2"/>
<proteinExistence type="predicted"/>
<dbReference type="GO" id="GO:0005886">
    <property type="term" value="C:plasma membrane"/>
    <property type="evidence" value="ECO:0007669"/>
    <property type="project" value="UniProtKB-SubCell"/>
</dbReference>
<keyword evidence="4 6" id="KW-1133">Transmembrane helix</keyword>
<dbReference type="RefSeq" id="WP_092425799.1">
    <property type="nucleotide sequence ID" value="NZ_FNCL01000007.1"/>
</dbReference>
<evidence type="ECO:0000256" key="4">
    <source>
        <dbReference type="ARBA" id="ARBA00022989"/>
    </source>
</evidence>
<keyword evidence="7" id="KW-0378">Hydrolase</keyword>
<feature type="transmembrane region" description="Helical" evidence="6">
    <location>
        <begin position="60"/>
        <end position="80"/>
    </location>
</feature>
<evidence type="ECO:0000256" key="2">
    <source>
        <dbReference type="ARBA" id="ARBA00022475"/>
    </source>
</evidence>
<sequence length="124" mass="12921">MPSVVSGIITLLLFQLCGEVVSRMFSLPLPGPVLAMVAMVIGMALSERLLALIRPVASFLLQNLSLLFVPVGVGAVARLSDLSAHALAIGVSLIGSTLLAICVGALTFEYVARLTGNVDEEEEA</sequence>
<dbReference type="PANTHER" id="PTHR33931">
    <property type="entry name" value="HOLIN-LIKE PROTEIN CIDA-RELATED"/>
    <property type="match status" value="1"/>
</dbReference>
<dbReference type="PANTHER" id="PTHR33931:SF2">
    <property type="entry name" value="HOLIN-LIKE PROTEIN CIDA"/>
    <property type="match status" value="1"/>
</dbReference>
<dbReference type="GO" id="GO:0016787">
    <property type="term" value="F:hydrolase activity"/>
    <property type="evidence" value="ECO:0007669"/>
    <property type="project" value="UniProtKB-KW"/>
</dbReference>
<feature type="transmembrane region" description="Helical" evidence="6">
    <location>
        <begin position="86"/>
        <end position="108"/>
    </location>
</feature>
<evidence type="ECO:0000256" key="3">
    <source>
        <dbReference type="ARBA" id="ARBA00022692"/>
    </source>
</evidence>
<keyword evidence="8" id="KW-1185">Reference proteome</keyword>